<dbReference type="AlphaFoldDB" id="A0A068UA97"/>
<dbReference type="SUPFAM" id="SSF56300">
    <property type="entry name" value="Metallo-dependent phosphatases"/>
    <property type="match status" value="1"/>
</dbReference>
<dbReference type="PANTHER" id="PTHR10161">
    <property type="entry name" value="TARTRATE-RESISTANT ACID PHOSPHATASE TYPE 5"/>
    <property type="match status" value="1"/>
</dbReference>
<evidence type="ECO:0000313" key="6">
    <source>
        <dbReference type="Proteomes" id="UP000295252"/>
    </source>
</evidence>
<dbReference type="EMBL" id="HG739100">
    <property type="protein sequence ID" value="CDP05485.1"/>
    <property type="molecule type" value="Genomic_DNA"/>
</dbReference>
<dbReference type="InParanoid" id="A0A068UA97"/>
<keyword evidence="1" id="KW-0732">Signal</keyword>
<proteinExistence type="predicted"/>
<keyword evidence="3" id="KW-1133">Transmembrane helix</keyword>
<dbReference type="Gramene" id="CDP05485">
    <property type="protein sequence ID" value="CDP05485"/>
    <property type="gene ID" value="GSCOC_T00020554001"/>
</dbReference>
<keyword evidence="3" id="KW-0812">Transmembrane</keyword>
<organism evidence="5 6">
    <name type="scientific">Coffea canephora</name>
    <name type="common">Robusta coffee</name>
    <dbReference type="NCBI Taxonomy" id="49390"/>
    <lineage>
        <taxon>Eukaryota</taxon>
        <taxon>Viridiplantae</taxon>
        <taxon>Streptophyta</taxon>
        <taxon>Embryophyta</taxon>
        <taxon>Tracheophyta</taxon>
        <taxon>Spermatophyta</taxon>
        <taxon>Magnoliopsida</taxon>
        <taxon>eudicotyledons</taxon>
        <taxon>Gunneridae</taxon>
        <taxon>Pentapetalae</taxon>
        <taxon>asterids</taxon>
        <taxon>lamiids</taxon>
        <taxon>Gentianales</taxon>
        <taxon>Rubiaceae</taxon>
        <taxon>Ixoroideae</taxon>
        <taxon>Gardenieae complex</taxon>
        <taxon>Bertiereae - Coffeeae clade</taxon>
        <taxon>Coffeeae</taxon>
        <taxon>Coffea</taxon>
    </lineage>
</organism>
<dbReference type="Proteomes" id="UP000295252">
    <property type="component" value="Chromosome III"/>
</dbReference>
<keyword evidence="2" id="KW-0378">Hydrolase</keyword>
<dbReference type="Gene3D" id="3.60.21.10">
    <property type="match status" value="2"/>
</dbReference>
<dbReference type="InterPro" id="IPR029052">
    <property type="entry name" value="Metallo-depent_PP-like"/>
</dbReference>
<dbReference type="Pfam" id="PF00149">
    <property type="entry name" value="Metallophos"/>
    <property type="match status" value="1"/>
</dbReference>
<evidence type="ECO:0000256" key="1">
    <source>
        <dbReference type="ARBA" id="ARBA00022729"/>
    </source>
</evidence>
<dbReference type="PANTHER" id="PTHR10161:SF36">
    <property type="entry name" value="PURPLE ACID PHOSPHATASE 3"/>
    <property type="match status" value="1"/>
</dbReference>
<keyword evidence="6" id="KW-1185">Reference proteome</keyword>
<evidence type="ECO:0000313" key="5">
    <source>
        <dbReference type="EMBL" id="CDP05485.1"/>
    </source>
</evidence>
<evidence type="ECO:0000256" key="2">
    <source>
        <dbReference type="ARBA" id="ARBA00022801"/>
    </source>
</evidence>
<dbReference type="InterPro" id="IPR051558">
    <property type="entry name" value="Metallophosphoesterase_PAP"/>
</dbReference>
<sequence>MYSIAQNYSIPNNRQMLSSEAKKLQNFFGFFVKLPSKEKLLGFHLSAAELPRLNHPPKADGSLSFLLVGDWGRKGSYNKSEVCKLIFLYQSYCHNMFVYLFYFLSFCVCVCAYIYIYIYIYILILNVFLCVVLGNHDYRGNVEAQFSPVLTEKDKRWLCFRNFMLNVATVEKLVDVIFVDTTPFIDEYFVNPRDPSYDWKGILDFERKLENSCRSSHNQKCWASCVERPKSLLILYCQSSRPQEYRLYRSEHFTLLMPLNERSGSNLKFLNGFHTLGAYSCRKFLTSDSNLTFFFQANKVDFYINGHDHCLEHISGIDGHIQFLTSGGGSKSWRGDVRSWNSEVMKFNFDGQGFMEFRGDEANFTFYDVYGAVFHNFRISKELRLPH</sequence>
<reference evidence="6" key="1">
    <citation type="journal article" date="2014" name="Science">
        <title>The coffee genome provides insight into the convergent evolution of caffeine biosynthesis.</title>
        <authorList>
            <person name="Denoeud F."/>
            <person name="Carretero-Paulet L."/>
            <person name="Dereeper A."/>
            <person name="Droc G."/>
            <person name="Guyot R."/>
            <person name="Pietrella M."/>
            <person name="Zheng C."/>
            <person name="Alberti A."/>
            <person name="Anthony F."/>
            <person name="Aprea G."/>
            <person name="Aury J.M."/>
            <person name="Bento P."/>
            <person name="Bernard M."/>
            <person name="Bocs S."/>
            <person name="Campa C."/>
            <person name="Cenci A."/>
            <person name="Combes M.C."/>
            <person name="Crouzillat D."/>
            <person name="Da Silva C."/>
            <person name="Daddiego L."/>
            <person name="De Bellis F."/>
            <person name="Dussert S."/>
            <person name="Garsmeur O."/>
            <person name="Gayraud T."/>
            <person name="Guignon V."/>
            <person name="Jahn K."/>
            <person name="Jamilloux V."/>
            <person name="Joet T."/>
            <person name="Labadie K."/>
            <person name="Lan T."/>
            <person name="Leclercq J."/>
            <person name="Lepelley M."/>
            <person name="Leroy T."/>
            <person name="Li L.T."/>
            <person name="Librado P."/>
            <person name="Lopez L."/>
            <person name="Munoz A."/>
            <person name="Noel B."/>
            <person name="Pallavicini A."/>
            <person name="Perrotta G."/>
            <person name="Poncet V."/>
            <person name="Pot D."/>
            <person name="Priyono X."/>
            <person name="Rigoreau M."/>
            <person name="Rouard M."/>
            <person name="Rozas J."/>
            <person name="Tranchant-Dubreuil C."/>
            <person name="VanBuren R."/>
            <person name="Zhang Q."/>
            <person name="Andrade A.C."/>
            <person name="Argout X."/>
            <person name="Bertrand B."/>
            <person name="de Kochko A."/>
            <person name="Graziosi G."/>
            <person name="Henry R.J."/>
            <person name="Jayarama X."/>
            <person name="Ming R."/>
            <person name="Nagai C."/>
            <person name="Rounsley S."/>
            <person name="Sankoff D."/>
            <person name="Giuliano G."/>
            <person name="Albert V.A."/>
            <person name="Wincker P."/>
            <person name="Lashermes P."/>
        </authorList>
    </citation>
    <scope>NUCLEOTIDE SEQUENCE [LARGE SCALE GENOMIC DNA]</scope>
    <source>
        <strain evidence="6">cv. DH200-94</strain>
    </source>
</reference>
<dbReference type="InterPro" id="IPR004843">
    <property type="entry name" value="Calcineurin-like_PHP"/>
</dbReference>
<feature type="transmembrane region" description="Helical" evidence="3">
    <location>
        <begin position="97"/>
        <end position="122"/>
    </location>
</feature>
<dbReference type="STRING" id="49390.A0A068UA97"/>
<keyword evidence="3" id="KW-0472">Membrane</keyword>
<protein>
    <recommendedName>
        <fullName evidence="4">Calcineurin-like phosphoesterase domain-containing protein</fullName>
    </recommendedName>
</protein>
<dbReference type="PhylomeDB" id="A0A068UA97"/>
<accession>A0A068UA97</accession>
<name>A0A068UA97_COFCA</name>
<evidence type="ECO:0000256" key="3">
    <source>
        <dbReference type="SAM" id="Phobius"/>
    </source>
</evidence>
<dbReference type="GO" id="GO:0016787">
    <property type="term" value="F:hydrolase activity"/>
    <property type="evidence" value="ECO:0007669"/>
    <property type="project" value="UniProtKB-KW"/>
</dbReference>
<evidence type="ECO:0000259" key="4">
    <source>
        <dbReference type="Pfam" id="PF00149"/>
    </source>
</evidence>
<feature type="domain" description="Calcineurin-like phosphoesterase" evidence="4">
    <location>
        <begin position="121"/>
        <end position="310"/>
    </location>
</feature>
<gene>
    <name evidence="5" type="ORF">GSCOC_T00020554001</name>
</gene>